<organism evidence="1 2">
    <name type="scientific">Demequina activiva</name>
    <dbReference type="NCBI Taxonomy" id="1582364"/>
    <lineage>
        <taxon>Bacteria</taxon>
        <taxon>Bacillati</taxon>
        <taxon>Actinomycetota</taxon>
        <taxon>Actinomycetes</taxon>
        <taxon>Micrococcales</taxon>
        <taxon>Demequinaceae</taxon>
        <taxon>Demequina</taxon>
    </lineage>
</organism>
<name>A0A919Q5M0_9MICO</name>
<reference evidence="1" key="1">
    <citation type="submission" date="2021-01" db="EMBL/GenBank/DDBJ databases">
        <title>Whole genome shotgun sequence of Demequina activiva NBRC 110675.</title>
        <authorList>
            <person name="Komaki H."/>
            <person name="Tamura T."/>
        </authorList>
    </citation>
    <scope>NUCLEOTIDE SEQUENCE</scope>
    <source>
        <strain evidence="1">NBRC 110675</strain>
    </source>
</reference>
<evidence type="ECO:0008006" key="3">
    <source>
        <dbReference type="Google" id="ProtNLM"/>
    </source>
</evidence>
<evidence type="ECO:0000313" key="2">
    <source>
        <dbReference type="Proteomes" id="UP000652354"/>
    </source>
</evidence>
<evidence type="ECO:0000313" key="1">
    <source>
        <dbReference type="EMBL" id="GIG54260.1"/>
    </source>
</evidence>
<accession>A0A919Q5M0</accession>
<dbReference type="RefSeq" id="WP_203653829.1">
    <property type="nucleotide sequence ID" value="NZ_BONR01000002.1"/>
</dbReference>
<protein>
    <recommendedName>
        <fullName evidence="3">Bacteriocin-protection, YdeI or OmpD-Associated</fullName>
    </recommendedName>
</protein>
<dbReference type="Pfam" id="PF13376">
    <property type="entry name" value="OmdA"/>
    <property type="match status" value="1"/>
</dbReference>
<gene>
    <name evidence="1" type="ORF">Dac01nite_10120</name>
</gene>
<comment type="caution">
    <text evidence="1">The sequence shown here is derived from an EMBL/GenBank/DDBJ whole genome shotgun (WGS) entry which is preliminary data.</text>
</comment>
<keyword evidence="2" id="KW-1185">Reference proteome</keyword>
<dbReference type="EMBL" id="BONR01000002">
    <property type="protein sequence ID" value="GIG54260.1"/>
    <property type="molecule type" value="Genomic_DNA"/>
</dbReference>
<dbReference type="Proteomes" id="UP000652354">
    <property type="component" value="Unassembled WGS sequence"/>
</dbReference>
<dbReference type="AlphaFoldDB" id="A0A919Q5M0"/>
<proteinExistence type="predicted"/>
<sequence>MHPIEPDVDGALRIHPEDAAEWRSWLARHHALESGVWVALWRKQSGRTGLTYDEVVRECLCFGWIDATTRKLDENRTLQYCSPRKRGSGWARTNKARILELEAAGLMEPPGAAVIAAAKADGSWTLLDDVEALVVPDDLAAALAQAPGARDFWDAMPPSARKFALAQLVLAKREVTRSQRLATIADAVARGERPY</sequence>